<dbReference type="GO" id="GO:0008835">
    <property type="term" value="F:diaminohydroxyphosphoribosylaminopyrimidine deaminase activity"/>
    <property type="evidence" value="ECO:0007669"/>
    <property type="project" value="TreeGrafter"/>
</dbReference>
<dbReference type="AlphaFoldDB" id="A0A918QVD2"/>
<accession>A0A918QVD2</accession>
<dbReference type="Proteomes" id="UP000636004">
    <property type="component" value="Unassembled WGS sequence"/>
</dbReference>
<gene>
    <name evidence="2" type="ORF">GCM10007028_06890</name>
</gene>
<dbReference type="Pfam" id="PF00383">
    <property type="entry name" value="dCMP_cyt_deam_1"/>
    <property type="match status" value="1"/>
</dbReference>
<keyword evidence="3" id="KW-1185">Reference proteome</keyword>
<evidence type="ECO:0000313" key="2">
    <source>
        <dbReference type="EMBL" id="GGZ72488.1"/>
    </source>
</evidence>
<sequence length="270" mass="30690">MKNREFMLAAIDEMVKSHSEHQKIGAILVKNDEIIGRGHKTDQVHAERMAITQAKENGHNVKKSTLYTTLEPCVYVGKGKIKSCSELIIEEKINQVVIGSYDPNSKVKRKGWKALRDARITLFDFDKDLHEDIIKKNEKGTIVFKEGYGPSNGARFDYKLNCGNFIIRETKDSNNQIVTRWTQKGINGIYAYAIHGVQVAKADYAESFDDIDEIHQFDFESHSVAMYVGEICIFKNDVMAVLIKIKEVKSGPRYGADETAVKIQWQTIKN</sequence>
<dbReference type="PANTHER" id="PTHR11079">
    <property type="entry name" value="CYTOSINE DEAMINASE FAMILY MEMBER"/>
    <property type="match status" value="1"/>
</dbReference>
<feature type="domain" description="CMP/dCMP-type deaminase" evidence="1">
    <location>
        <begin position="1"/>
        <end position="123"/>
    </location>
</feature>
<dbReference type="Gene3D" id="3.40.140.10">
    <property type="entry name" value="Cytidine Deaminase, domain 2"/>
    <property type="match status" value="1"/>
</dbReference>
<reference evidence="2" key="2">
    <citation type="submission" date="2020-09" db="EMBL/GenBank/DDBJ databases">
        <authorList>
            <person name="Sun Q."/>
            <person name="Kim S."/>
        </authorList>
    </citation>
    <scope>NUCLEOTIDE SEQUENCE</scope>
    <source>
        <strain evidence="2">KCTC 12710</strain>
    </source>
</reference>
<name>A0A918QVD2_9FLAO</name>
<evidence type="ECO:0000313" key="3">
    <source>
        <dbReference type="Proteomes" id="UP000636004"/>
    </source>
</evidence>
<dbReference type="EMBL" id="BMWZ01000002">
    <property type="protein sequence ID" value="GGZ72488.1"/>
    <property type="molecule type" value="Genomic_DNA"/>
</dbReference>
<evidence type="ECO:0000259" key="1">
    <source>
        <dbReference type="PROSITE" id="PS51747"/>
    </source>
</evidence>
<dbReference type="PROSITE" id="PS51747">
    <property type="entry name" value="CYT_DCMP_DEAMINASES_2"/>
    <property type="match status" value="1"/>
</dbReference>
<proteinExistence type="predicted"/>
<dbReference type="InterPro" id="IPR002125">
    <property type="entry name" value="CMP_dCMP_dom"/>
</dbReference>
<dbReference type="PANTHER" id="PTHR11079:SF162">
    <property type="entry name" value="RIBOFLAVIN BIOSYNTHESIS PROTEIN PYRD, CHLOROPLASTIC"/>
    <property type="match status" value="1"/>
</dbReference>
<organism evidence="2 3">
    <name type="scientific">Algibacter mikhailovii</name>
    <dbReference type="NCBI Taxonomy" id="425498"/>
    <lineage>
        <taxon>Bacteria</taxon>
        <taxon>Pseudomonadati</taxon>
        <taxon>Bacteroidota</taxon>
        <taxon>Flavobacteriia</taxon>
        <taxon>Flavobacteriales</taxon>
        <taxon>Flavobacteriaceae</taxon>
        <taxon>Algibacter</taxon>
    </lineage>
</organism>
<dbReference type="SUPFAM" id="SSF53927">
    <property type="entry name" value="Cytidine deaminase-like"/>
    <property type="match status" value="1"/>
</dbReference>
<protein>
    <recommendedName>
        <fullName evidence="1">CMP/dCMP-type deaminase domain-containing protein</fullName>
    </recommendedName>
</protein>
<dbReference type="RefSeq" id="WP_189359384.1">
    <property type="nucleotide sequence ID" value="NZ_BMWZ01000002.1"/>
</dbReference>
<reference evidence="2" key="1">
    <citation type="journal article" date="2014" name="Int. J. Syst. Evol. Microbiol.">
        <title>Complete genome sequence of Corynebacterium casei LMG S-19264T (=DSM 44701T), isolated from a smear-ripened cheese.</title>
        <authorList>
            <consortium name="US DOE Joint Genome Institute (JGI-PGF)"/>
            <person name="Walter F."/>
            <person name="Albersmeier A."/>
            <person name="Kalinowski J."/>
            <person name="Ruckert C."/>
        </authorList>
    </citation>
    <scope>NUCLEOTIDE SEQUENCE</scope>
    <source>
        <strain evidence="2">KCTC 12710</strain>
    </source>
</reference>
<dbReference type="InterPro" id="IPR016193">
    <property type="entry name" value="Cytidine_deaminase-like"/>
</dbReference>
<comment type="caution">
    <text evidence="2">The sequence shown here is derived from an EMBL/GenBank/DDBJ whole genome shotgun (WGS) entry which is preliminary data.</text>
</comment>